<reference evidence="8" key="1">
    <citation type="journal article" date="2014" name="Genome Biol.">
        <title>Genome analysis of a major urban malaria vector mosquito, Anopheles stephensi.</title>
        <authorList>
            <person name="Jiang X."/>
            <person name="Peery A."/>
            <person name="Hall A.B."/>
            <person name="Sharma A."/>
            <person name="Chen X.G."/>
            <person name="Waterhouse R.M."/>
            <person name="Komissarov A."/>
            <person name="Riehle M.M."/>
            <person name="Shouche Y."/>
            <person name="Sharakhova M.V."/>
            <person name="Lawson D."/>
            <person name="Pakpour N."/>
            <person name="Arensburger P."/>
            <person name="Davidson V.L."/>
            <person name="Eiglmeier K."/>
            <person name="Emrich S."/>
            <person name="George P."/>
            <person name="Kennedy R.C."/>
            <person name="Mane S.P."/>
            <person name="Maslen G."/>
            <person name="Oringanje C."/>
            <person name="Qi Y."/>
            <person name="Settlage R."/>
            <person name="Tojo M."/>
            <person name="Tubio J.M."/>
            <person name="Unger M.F."/>
            <person name="Wang B."/>
            <person name="Vernick K.D."/>
            <person name="Ribeiro J.M."/>
            <person name="James A.A."/>
            <person name="Michel K."/>
            <person name="Riehle M.A."/>
            <person name="Luckhart S."/>
            <person name="Sharakhov I.V."/>
            <person name="Tu Z."/>
        </authorList>
    </citation>
    <scope>NUCLEOTIDE SEQUENCE [LARGE SCALE GENOMIC DNA]</scope>
    <source>
        <strain evidence="8">Indian</strain>
    </source>
</reference>
<feature type="compositionally biased region" description="Low complexity" evidence="6">
    <location>
        <begin position="1376"/>
        <end position="1397"/>
    </location>
</feature>
<dbReference type="VEuPathDB" id="VectorBase:ASTE004693"/>
<dbReference type="Gene3D" id="3.30.70.330">
    <property type="match status" value="3"/>
</dbReference>
<dbReference type="Gene3D" id="3.30.420.10">
    <property type="entry name" value="Ribonuclease H-like superfamily/Ribonuclease H"/>
    <property type="match status" value="1"/>
</dbReference>
<proteinExistence type="inferred from homology"/>
<evidence type="ECO:0000256" key="5">
    <source>
        <dbReference type="ARBA" id="ARBA00023187"/>
    </source>
</evidence>
<sequence length="1498" mass="160917">MLDSAAFRDDFDEYTKSLNLDPHCPSFRLVTDGQLPLRQCLHPEASAKDIDLPQYYWRFCDLRKEFVRFRAGDLSRALVPIAEAQKLASMPSLPPTPGSVAEIIKDLELQACQDNNEFYVKEARDMVTIVKHLITLGHKFEANEIINLNLEPGICSIDDEIDGTCIVRARGLPWQSSDQDIAKFFRGLNVAKGGVALCLSPQGRRNGEALVRFVSQEHRDMALKRHKHHIGNRYIEVYRANGEDFLAVAGGASNEAQAFLSKGAQVIIRMRGLPYDCTAKQVLDFFANGENSCNVLDGADGILFVKKPDGRATGDAFVLFEQDTDASKALSKHRESIGQRYIELFRSTTAEVQQVLNRSMDPKTYEPPQPPLIAQLPQVQMQLLPQHVITSGIEKNCIRLRGLPYEAKVEHILHFLDDFANHIVYQGVHLVYNAQGQFNGEAFIQMDSETAAYQSAQQKHHKNMMFGKKQRYIEVFQCSGDDMNMVLNGGFQQPASLSKPSLLSPGMLPTGATQPPTQSPQTLSLSQIPLPIPSPLALSVPPPNHQLLAQQQAQYIAQHNLLARQAAAAQQHQQHQQEQLMLQNLGMYVTGPPTSVATSLSVSQQGSAVAAGTPTYVTAGSAGGLPTSVTGGSAGAGGGYGYGHGGSSAGLAGLGAASAASGASGAGGLPPHLTGGGHPGHSLAAQYHHPLYFMHRQMLASNGGIPMGLMAPSHSAAAAAAAAAHHHHAAAAFQHQLHHFGGGGPAGATTGSGASSSLAHHASGLVHHPSQHHAMQAMAAAAASQSAAAGMLPSKRSYDSAFRGDQSAALASSAGSKRPFHGTPTQGGTIVGAPFGGYAPFGHPPSAVLPPPRHAAFYPQPILYWGYPSPPVSPTTYYSTAPPPGTPHHLGPAAAHQTAPGIQTHGQPTMLALSPDQRNQRNNPSVSLVTTVPSRPPVGTAGSSSGESSTSQSSSPPLLSPTGGCSSSGSVTSSSSGTSSQRQGAAATTIRTSSPPQQSSASLLSLPLASVSQPLAIPAVTTPTGGLAGAYPGSQLSPIQAIPPPSVHFPHHAPLMGTASPPGTTGTTFYEPHPHLPHHHPSHHHPHHHHHPHPLTHHHHDKLITTDDGLPKRICVLCISYLKHAYTFRRQAIDNIAGLLTAKYLSNLRPESKKPSVDDERLIGRDEIISTEEGTAYRSVNLANASSARTATKQPTKKSAIMHRFVAKPPNNNAEEELDEPSSGLFGYREKEFIEDDVMELDGLQEHGVTFTLPEDYKEKKCFACRKRFMFSETYAQHLTECLLYKLTEAIRSLYHIMYLREQSAISAFEFIRRAVFTVRKCNRLVLSYDGELDEDDTAGEPVDTTDGCTAAEPGMGTNLPTGFLPNQSYGRVELDSLSDSGSSGSPKLKPPLAAGPAHGYRSGMNNYQPPLAGSLMGNQSIVLRPPESFTLEHSNVDIIKNRLTKSGPEEVNETNPNDRYKTIKCKQCEARFCTISHLDEHTIKVHQRRVRNNPFGL</sequence>
<feature type="region of interest" description="Disordered" evidence="6">
    <location>
        <begin position="738"/>
        <end position="759"/>
    </location>
</feature>
<keyword evidence="8" id="KW-1185">Reference proteome</keyword>
<organism evidence="7 8">
    <name type="scientific">Anopheles stephensi</name>
    <name type="common">Indo-Pakistan malaria mosquito</name>
    <dbReference type="NCBI Taxonomy" id="30069"/>
    <lineage>
        <taxon>Eukaryota</taxon>
        <taxon>Metazoa</taxon>
        <taxon>Ecdysozoa</taxon>
        <taxon>Arthropoda</taxon>
        <taxon>Hexapoda</taxon>
        <taxon>Insecta</taxon>
        <taxon>Pterygota</taxon>
        <taxon>Neoptera</taxon>
        <taxon>Endopterygota</taxon>
        <taxon>Diptera</taxon>
        <taxon>Nematocera</taxon>
        <taxon>Culicoidea</taxon>
        <taxon>Culicidae</taxon>
        <taxon>Anophelinae</taxon>
        <taxon>Anopheles</taxon>
    </lineage>
</organism>
<dbReference type="VEuPathDB" id="VectorBase:ASTEI20_036470"/>
<feature type="compositionally biased region" description="Low complexity" evidence="6">
    <location>
        <begin position="498"/>
        <end position="509"/>
    </location>
</feature>
<evidence type="ECO:0000313" key="8">
    <source>
        <dbReference type="Proteomes" id="UP000076408"/>
    </source>
</evidence>
<feature type="compositionally biased region" description="Low complexity" evidence="6">
    <location>
        <begin position="939"/>
        <end position="980"/>
    </location>
</feature>
<dbReference type="VEuPathDB" id="VectorBase:ASTEI09191"/>
<evidence type="ECO:0000256" key="6">
    <source>
        <dbReference type="SAM" id="MobiDB-lite"/>
    </source>
</evidence>
<dbReference type="EnsemblMetazoa" id="ASTEI09191-RA">
    <property type="protein sequence ID" value="ASTEI09191-PA"/>
    <property type="gene ID" value="ASTEI09191"/>
</dbReference>
<evidence type="ECO:0000313" key="7">
    <source>
        <dbReference type="EnsemblMetazoa" id="ASTEI09191-PA"/>
    </source>
</evidence>
<feature type="region of interest" description="Disordered" evidence="6">
    <location>
        <begin position="878"/>
        <end position="1001"/>
    </location>
</feature>
<dbReference type="GO" id="GO:0008380">
    <property type="term" value="P:RNA splicing"/>
    <property type="evidence" value="ECO:0007669"/>
    <property type="project" value="UniProtKB-KW"/>
</dbReference>
<dbReference type="InterPro" id="IPR036397">
    <property type="entry name" value="RNaseH_sf"/>
</dbReference>
<feature type="region of interest" description="Disordered" evidence="6">
    <location>
        <begin position="1075"/>
        <end position="1102"/>
    </location>
</feature>
<evidence type="ECO:0000256" key="2">
    <source>
        <dbReference type="ARBA" id="ARBA00022664"/>
    </source>
</evidence>
<feature type="compositionally biased region" description="Low complexity" evidence="6">
    <location>
        <begin position="747"/>
        <end position="759"/>
    </location>
</feature>
<dbReference type="SUPFAM" id="SSF54928">
    <property type="entry name" value="RNA-binding domain, RBD"/>
    <property type="match status" value="3"/>
</dbReference>
<comment type="similarity">
    <text evidence="1">Belongs to the ESRP family.</text>
</comment>
<dbReference type="CDD" id="cd12741">
    <property type="entry name" value="RRM2_Fusilli"/>
    <property type="match status" value="1"/>
</dbReference>
<dbReference type="SMART" id="SM00360">
    <property type="entry name" value="RRM"/>
    <property type="match status" value="3"/>
</dbReference>
<protein>
    <submittedName>
        <fullName evidence="7">Uncharacterized protein</fullName>
    </submittedName>
</protein>
<dbReference type="InterPro" id="IPR000504">
    <property type="entry name" value="RRM_dom"/>
</dbReference>
<keyword evidence="2" id="KW-0507">mRNA processing</keyword>
<evidence type="ECO:0000256" key="1">
    <source>
        <dbReference type="ARBA" id="ARBA00008866"/>
    </source>
</evidence>
<dbReference type="InterPro" id="IPR013087">
    <property type="entry name" value="Znf_C2H2_type"/>
</dbReference>
<keyword evidence="4" id="KW-0694">RNA-binding</keyword>
<dbReference type="GO" id="GO:0006397">
    <property type="term" value="P:mRNA processing"/>
    <property type="evidence" value="ECO:0007669"/>
    <property type="project" value="UniProtKB-KW"/>
</dbReference>
<name>A0A182YL55_ANOST</name>
<dbReference type="GO" id="GO:0003723">
    <property type="term" value="F:RNA binding"/>
    <property type="evidence" value="ECO:0007669"/>
    <property type="project" value="UniProtKB-UniRule"/>
</dbReference>
<dbReference type="Proteomes" id="UP000076408">
    <property type="component" value="Unassembled WGS sequence"/>
</dbReference>
<dbReference type="PROSITE" id="PS00028">
    <property type="entry name" value="ZINC_FINGER_C2H2_1"/>
    <property type="match status" value="1"/>
</dbReference>
<accession>A0A182YL55</accession>
<reference evidence="7" key="2">
    <citation type="submission" date="2020-05" db="UniProtKB">
        <authorList>
            <consortium name="EnsemblMetazoa"/>
        </authorList>
    </citation>
    <scope>IDENTIFICATION</scope>
    <source>
        <strain evidence="7">Indian</strain>
    </source>
</reference>
<dbReference type="VEuPathDB" id="VectorBase:ASTE004695"/>
<evidence type="ECO:0000256" key="4">
    <source>
        <dbReference type="ARBA" id="ARBA00022884"/>
    </source>
</evidence>
<dbReference type="PROSITE" id="PS50102">
    <property type="entry name" value="RRM"/>
    <property type="match status" value="1"/>
</dbReference>
<feature type="compositionally biased region" description="Polar residues" evidence="6">
    <location>
        <begin position="511"/>
        <end position="522"/>
    </location>
</feature>
<dbReference type="VEuPathDB" id="VectorBase:ASTE004694"/>
<dbReference type="FunFam" id="3.30.70.330:FF:000041">
    <property type="entry name" value="Epithelial splicing regulatory protein 1"/>
    <property type="match status" value="1"/>
</dbReference>
<dbReference type="CDD" id="cd12738">
    <property type="entry name" value="RRM1_Fusilli"/>
    <property type="match status" value="1"/>
</dbReference>
<dbReference type="STRING" id="30069.A0A182YL55"/>
<feature type="compositionally biased region" description="Polar residues" evidence="6">
    <location>
        <begin position="916"/>
        <end position="933"/>
    </location>
</feature>
<dbReference type="InterPro" id="IPR034980">
    <property type="entry name" value="Fusilli_RRM2"/>
</dbReference>
<keyword evidence="5" id="KW-0508">mRNA splicing</keyword>
<feature type="region of interest" description="Disordered" evidence="6">
    <location>
        <begin position="1375"/>
        <end position="1397"/>
    </location>
</feature>
<dbReference type="InterPro" id="IPR012677">
    <property type="entry name" value="Nucleotide-bd_a/b_plait_sf"/>
</dbReference>
<feature type="compositionally biased region" description="Basic residues" evidence="6">
    <location>
        <begin position="1075"/>
        <end position="1101"/>
    </location>
</feature>
<dbReference type="InterPro" id="IPR050666">
    <property type="entry name" value="ESRP"/>
</dbReference>
<dbReference type="VEuPathDB" id="VectorBase:ASTEI20_031471"/>
<feature type="region of interest" description="Disordered" evidence="6">
    <location>
        <begin position="498"/>
        <end position="524"/>
    </location>
</feature>
<evidence type="ECO:0000256" key="3">
    <source>
        <dbReference type="ARBA" id="ARBA00022737"/>
    </source>
</evidence>
<keyword evidence="3" id="KW-0677">Repeat</keyword>
<dbReference type="InterPro" id="IPR035979">
    <property type="entry name" value="RBD_domain_sf"/>
</dbReference>
<dbReference type="PANTHER" id="PTHR13976">
    <property type="entry name" value="HETEROGENEOUS NUCLEAR RIBONUCLEOPROTEIN-RELATED"/>
    <property type="match status" value="1"/>
</dbReference>